<sequence length="80" mass="9477">ITRLMIKTDITNVYNSMTEWIHRWKSNGWETVRDTEVRDKNDFMILDHNRILLDSVAWKLIGSEDDRDAVRQPNCLLDSA</sequence>
<feature type="non-terminal residue" evidence="1">
    <location>
        <position position="80"/>
    </location>
</feature>
<dbReference type="InterPro" id="IPR012337">
    <property type="entry name" value="RNaseH-like_sf"/>
</dbReference>
<dbReference type="InterPro" id="IPR036397">
    <property type="entry name" value="RNaseH_sf"/>
</dbReference>
<keyword evidence="2" id="KW-1185">Reference proteome</keyword>
<evidence type="ECO:0000313" key="1">
    <source>
        <dbReference type="EMBL" id="KAF2886447.1"/>
    </source>
</evidence>
<reference evidence="1" key="1">
    <citation type="submission" date="2019-08" db="EMBL/GenBank/DDBJ databases">
        <title>The genome of the North American firefly Photinus pyralis.</title>
        <authorList>
            <consortium name="Photinus pyralis genome working group"/>
            <person name="Fallon T.R."/>
            <person name="Sander Lower S.E."/>
            <person name="Weng J.-K."/>
        </authorList>
    </citation>
    <scope>NUCLEOTIDE SEQUENCE</scope>
    <source>
        <strain evidence="1">TRF0915ILg1</strain>
        <tissue evidence="1">Whole body</tissue>
    </source>
</reference>
<proteinExistence type="predicted"/>
<dbReference type="SUPFAM" id="SSF53098">
    <property type="entry name" value="Ribonuclease H-like"/>
    <property type="match status" value="1"/>
</dbReference>
<gene>
    <name evidence="1" type="ORF">ILUMI_19727</name>
</gene>
<comment type="caution">
    <text evidence="1">The sequence shown here is derived from an EMBL/GenBank/DDBJ whole genome shotgun (WGS) entry which is preliminary data.</text>
</comment>
<dbReference type="GO" id="GO:0003676">
    <property type="term" value="F:nucleic acid binding"/>
    <property type="evidence" value="ECO:0007669"/>
    <property type="project" value="InterPro"/>
</dbReference>
<dbReference type="Gene3D" id="3.30.420.10">
    <property type="entry name" value="Ribonuclease H-like superfamily/Ribonuclease H"/>
    <property type="match status" value="1"/>
</dbReference>
<organism evidence="1 2">
    <name type="scientific">Ignelater luminosus</name>
    <name type="common">Cucubano</name>
    <name type="synonym">Pyrophorus luminosus</name>
    <dbReference type="NCBI Taxonomy" id="2038154"/>
    <lineage>
        <taxon>Eukaryota</taxon>
        <taxon>Metazoa</taxon>
        <taxon>Ecdysozoa</taxon>
        <taxon>Arthropoda</taxon>
        <taxon>Hexapoda</taxon>
        <taxon>Insecta</taxon>
        <taxon>Pterygota</taxon>
        <taxon>Neoptera</taxon>
        <taxon>Endopterygota</taxon>
        <taxon>Coleoptera</taxon>
        <taxon>Polyphaga</taxon>
        <taxon>Elateriformia</taxon>
        <taxon>Elateroidea</taxon>
        <taxon>Elateridae</taxon>
        <taxon>Agrypninae</taxon>
        <taxon>Pyrophorini</taxon>
        <taxon>Ignelater</taxon>
    </lineage>
</organism>
<evidence type="ECO:0000313" key="2">
    <source>
        <dbReference type="Proteomes" id="UP000801492"/>
    </source>
</evidence>
<dbReference type="EMBL" id="VTPC01087638">
    <property type="protein sequence ID" value="KAF2886447.1"/>
    <property type="molecule type" value="Genomic_DNA"/>
</dbReference>
<dbReference type="AlphaFoldDB" id="A0A8K0CLV7"/>
<dbReference type="Proteomes" id="UP000801492">
    <property type="component" value="Unassembled WGS sequence"/>
</dbReference>
<accession>A0A8K0CLV7</accession>
<protein>
    <submittedName>
        <fullName evidence="1">Uncharacterized protein</fullName>
    </submittedName>
</protein>
<name>A0A8K0CLV7_IGNLU</name>
<dbReference type="OrthoDB" id="407198at2759"/>